<proteinExistence type="predicted"/>
<dbReference type="EMBL" id="AFZG01000002">
    <property type="protein sequence ID" value="EHL20152.1"/>
    <property type="molecule type" value="Genomic_DNA"/>
</dbReference>
<dbReference type="RefSeq" id="WP_009526287.1">
    <property type="nucleotide sequence ID" value="NZ_JBQMYE010000034.1"/>
</dbReference>
<evidence type="ECO:0000313" key="2">
    <source>
        <dbReference type="EMBL" id="EHL20152.1"/>
    </source>
</evidence>
<evidence type="ECO:0000313" key="1">
    <source>
        <dbReference type="EMBL" id="EHL14746.1"/>
    </source>
</evidence>
<dbReference type="Proteomes" id="UP000006437">
    <property type="component" value="Unassembled WGS sequence"/>
</dbReference>
<comment type="caution">
    <text evidence="2">The sequence shown here is derived from an EMBL/GenBank/DDBJ whole genome shotgun (WGS) entry which is preliminary data.</text>
</comment>
<dbReference type="Proteomes" id="UP000003379">
    <property type="component" value="Unassembled WGS sequence"/>
</dbReference>
<name>G9XAD8_9FIRM</name>
<dbReference type="AlphaFoldDB" id="G9XAD8"/>
<reference evidence="2 3" key="2">
    <citation type="submission" date="2011-08" db="EMBL/GenBank/DDBJ databases">
        <title>The Genome Sequence of Eubacteriaceae bacterium CM5.</title>
        <authorList>
            <consortium name="The Broad Institute Genome Sequencing Platform"/>
            <person name="Earl A."/>
            <person name="Ward D."/>
            <person name="Feldgarden M."/>
            <person name="Gevers D."/>
            <person name="Sizova M."/>
            <person name="Hazen A."/>
            <person name="Epstein S."/>
            <person name="Young S.K."/>
            <person name="Zeng Q."/>
            <person name="Gargeya S."/>
            <person name="Fitzgerald M."/>
            <person name="Haas B."/>
            <person name="Abouelleil A."/>
            <person name="Alvarado L."/>
            <person name="Arachchi H.M."/>
            <person name="Berlin A."/>
            <person name="Brown A."/>
            <person name="Chapman S.B."/>
            <person name="Chen Z."/>
            <person name="Dunbar C."/>
            <person name="Freedman E."/>
            <person name="Gearin G."/>
            <person name="Gellesch M."/>
            <person name="Goldberg J."/>
            <person name="Griggs A."/>
            <person name="Gujja S."/>
            <person name="Heiman D."/>
            <person name="Howarth C."/>
            <person name="Larson L."/>
            <person name="Lui A."/>
            <person name="MacDonald P.J.P."/>
            <person name="Montmayeur A."/>
            <person name="Murphy C."/>
            <person name="Neiman D."/>
            <person name="Pearson M."/>
            <person name="Priest M."/>
            <person name="Roberts A."/>
            <person name="Saif S."/>
            <person name="Shea T."/>
            <person name="Shenoy N."/>
            <person name="Sisk P."/>
            <person name="Stolte C."/>
            <person name="Sykes S."/>
            <person name="Wortman J."/>
            <person name="Nusbaum C."/>
            <person name="Birren B."/>
        </authorList>
    </citation>
    <scope>NUCLEOTIDE SEQUENCE [LARGE SCALE GENOMIC DNA]</scope>
    <source>
        <strain evidence="2 3">CM5</strain>
    </source>
</reference>
<protein>
    <submittedName>
        <fullName evidence="2">Uncharacterized protein</fullName>
    </submittedName>
</protein>
<dbReference type="STRING" id="796937.HMPREF9630_00730"/>
<dbReference type="HOGENOM" id="CLU_2194471_0_0_9"/>
<evidence type="ECO:0000313" key="4">
    <source>
        <dbReference type="Proteomes" id="UP000006437"/>
    </source>
</evidence>
<gene>
    <name evidence="2" type="ORF">HMPREF9628_00963</name>
    <name evidence="1" type="ORF">HMPREF9629_02071</name>
</gene>
<organism evidence="2 3">
    <name type="scientific">Peptoanaerobacter stomatis</name>
    <dbReference type="NCBI Taxonomy" id="796937"/>
    <lineage>
        <taxon>Bacteria</taxon>
        <taxon>Bacillati</taxon>
        <taxon>Bacillota</taxon>
        <taxon>Clostridia</taxon>
        <taxon>Peptostreptococcales</taxon>
        <taxon>Filifactoraceae</taxon>
        <taxon>Peptoanaerobacter</taxon>
    </lineage>
</organism>
<evidence type="ECO:0000313" key="3">
    <source>
        <dbReference type="Proteomes" id="UP000003379"/>
    </source>
</evidence>
<dbReference type="EMBL" id="AFZE01000022">
    <property type="protein sequence ID" value="EHL14746.1"/>
    <property type="molecule type" value="Genomic_DNA"/>
</dbReference>
<sequence length="108" mass="12755">MENFIKNIFDIDEEAEKYQNSLEKEKLKLMQDRKSKIEELDKEYINVLADEKSNLNSRLKNIEAQDIKQLDDYKKKTEEIKNIFAQKKVLLVRSFAKSILESGELNGQ</sequence>
<accession>G9X0Y5</accession>
<reference evidence="1 4" key="1">
    <citation type="submission" date="2011-08" db="EMBL/GenBank/DDBJ databases">
        <title>The Genome Sequence of Eubacteriaceae bacterium ACC19a.</title>
        <authorList>
            <consortium name="The Broad Institute Genome Sequencing Platform"/>
            <person name="Earl A."/>
            <person name="Ward D."/>
            <person name="Feldgarden M."/>
            <person name="Gevers D."/>
            <person name="Sizova M."/>
            <person name="Hazen A."/>
            <person name="Epstein S."/>
            <person name="Young S.K."/>
            <person name="Zeng Q."/>
            <person name="Gargeya S."/>
            <person name="Fitzgerald M."/>
            <person name="Haas B."/>
            <person name="Abouelleil A."/>
            <person name="Alvarado L."/>
            <person name="Arachchi H.M."/>
            <person name="Berlin A."/>
            <person name="Brown A."/>
            <person name="Chapman S.B."/>
            <person name="Chen Z."/>
            <person name="Dunbar C."/>
            <person name="Freedman E."/>
            <person name="Gearin G."/>
            <person name="Gellesch M."/>
            <person name="Goldberg J."/>
            <person name="Griggs A."/>
            <person name="Gujja S."/>
            <person name="Heiman D."/>
            <person name="Howarth C."/>
            <person name="Larson L."/>
            <person name="Lui A."/>
            <person name="MacDonald P.J.P."/>
            <person name="Montmayeur A."/>
            <person name="Murphy C."/>
            <person name="Neiman D."/>
            <person name="Pearson M."/>
            <person name="Priest M."/>
            <person name="Roberts A."/>
            <person name="Saif S."/>
            <person name="Shea T."/>
            <person name="Shenoy N."/>
            <person name="Sisk P."/>
            <person name="Stolte C."/>
            <person name="Sykes S."/>
            <person name="Wortman J."/>
            <person name="Nusbaum C."/>
            <person name="Birren B."/>
        </authorList>
    </citation>
    <scope>NUCLEOTIDE SEQUENCE [LARGE SCALE GENOMIC DNA]</scope>
    <source>
        <strain evidence="1 4">ACC19a</strain>
    </source>
</reference>
<accession>G9XAD8</accession>